<comment type="catalytic activity">
    <reaction evidence="20">
        <text>3-O-[beta-D-Xyl-(1-&gt;4)-Rib-ol-P-Rib-ol-P-3-beta-D-GalNAc-(1-&gt;3)-beta-D-GlcNAc-(1-&gt;4)-(O-6-P-alpha-D-Man)]-Thr-[protein] + UDP-alpha-D-glucuronate = 3-O-[beta-D-GlcA-(1-&gt;3)-beta-D-Xyl-(1-&gt;4)-Rib-ol-P-Rib-ol-P-3-beta-D-GalNAc-(1-&gt;3)-beta-D-GlcNAc-(1-&gt;4)-(O-6-P-alpha-D-Man)]-Thr-[protein] + UDP + H(+)</text>
        <dbReference type="Rhea" id="RHEA:46860"/>
        <dbReference type="Rhea" id="RHEA-COMP:15023"/>
        <dbReference type="Rhea" id="RHEA-COMP:17482"/>
        <dbReference type="ChEBI" id="CHEBI:15378"/>
        <dbReference type="ChEBI" id="CHEBI:58052"/>
        <dbReference type="ChEBI" id="CHEBI:58223"/>
        <dbReference type="ChEBI" id="CHEBI:142405"/>
        <dbReference type="ChEBI" id="CHEBI:177336"/>
    </reaction>
</comment>
<evidence type="ECO:0000256" key="2">
    <source>
        <dbReference type="ARBA" id="ARBA00004323"/>
    </source>
</evidence>
<evidence type="ECO:0000256" key="7">
    <source>
        <dbReference type="ARBA" id="ARBA00022679"/>
    </source>
</evidence>
<evidence type="ECO:0000256" key="12">
    <source>
        <dbReference type="ARBA" id="ARBA00023034"/>
    </source>
</evidence>
<evidence type="ECO:0000256" key="16">
    <source>
        <dbReference type="ARBA" id="ARBA00030723"/>
    </source>
</evidence>
<keyword evidence="23" id="KW-1185">Reference proteome</keyword>
<sequence length="456" mass="53738">MGFPWRQTIFFLVIVIAILQVIHISLLSRLEALKNERRKRNAAFKFDKIGHDNPLVYSIKEIEKDRKLLLDAVKESSVLDAFGEMHIINNWIKAESLGNRNHIRKDITLVTQSSLSELYNLLTIIHRWKGLISVGLFTLTRELSIAIEIILSLRKCYPMIRYNTSFHLVYPLLVPLPDLNTHYDLIRLLPSEPSAPSLSSSSRAESIEENICAQLPKIMTALNPGTLNYENEGIPFPNNLLRNVARRNSLTQFVFVIDIDLVPNNNLNYDFIEFAKENRLFEEETKDEKTIFVVPSYEIDSSLVPDHIPKDKTELMLAVNSGYVRPFYYELCWKCQKYTDYEAWQKEPLSPKLDILFEVFWHDPWEPFYISRNTVPMYDERFRQYGFNRISQVCELHMAGYRFSVLNNPFVIHKGMKRPDSFHKDKDLELEKNRILFRHFKNELKDRYRTSSRRCY</sequence>
<evidence type="ECO:0000256" key="10">
    <source>
        <dbReference type="ARBA" id="ARBA00022968"/>
    </source>
</evidence>
<evidence type="ECO:0000313" key="23">
    <source>
        <dbReference type="Proteomes" id="UP000015104"/>
    </source>
</evidence>
<evidence type="ECO:0000256" key="3">
    <source>
        <dbReference type="ARBA" id="ARBA00004922"/>
    </source>
</evidence>
<keyword evidence="15" id="KW-0464">Manganese</keyword>
<evidence type="ECO:0000256" key="14">
    <source>
        <dbReference type="ARBA" id="ARBA00023180"/>
    </source>
</evidence>
<comment type="subcellular location">
    <subcellularLocation>
        <location evidence="2">Golgi apparatus membrane</location>
        <topology evidence="2">Single-pass type II membrane protein</topology>
    </subcellularLocation>
</comment>
<dbReference type="OrthoDB" id="9974378at2759"/>
<dbReference type="STRING" id="32264.T1K982"/>
<keyword evidence="13 21" id="KW-0472">Membrane</keyword>
<accession>T1K982</accession>
<dbReference type="PANTHER" id="PTHR46420:SF1">
    <property type="entry name" value="BETA-1,4-GLUCURONYLTRANSFERASE 1"/>
    <property type="match status" value="1"/>
</dbReference>
<dbReference type="Pfam" id="PF13896">
    <property type="entry name" value="Glyco_transf_49"/>
    <property type="match status" value="1"/>
</dbReference>
<dbReference type="GO" id="GO:0035269">
    <property type="term" value="P:protein O-linked glycosylation via mannose"/>
    <property type="evidence" value="ECO:0007669"/>
    <property type="project" value="TreeGrafter"/>
</dbReference>
<evidence type="ECO:0000256" key="18">
    <source>
        <dbReference type="ARBA" id="ARBA00032181"/>
    </source>
</evidence>
<evidence type="ECO:0000256" key="4">
    <source>
        <dbReference type="ARBA" id="ARBA00008539"/>
    </source>
</evidence>
<evidence type="ECO:0000256" key="17">
    <source>
        <dbReference type="ARBA" id="ARBA00032175"/>
    </source>
</evidence>
<dbReference type="AlphaFoldDB" id="T1K982"/>
<feature type="transmembrane region" description="Helical" evidence="21">
    <location>
        <begin position="6"/>
        <end position="30"/>
    </location>
</feature>
<comment type="cofactor">
    <cofactor evidence="1">
        <name>Mn(2+)</name>
        <dbReference type="ChEBI" id="CHEBI:29035"/>
    </cofactor>
</comment>
<organism evidence="22 23">
    <name type="scientific">Tetranychus urticae</name>
    <name type="common">Two-spotted spider mite</name>
    <dbReference type="NCBI Taxonomy" id="32264"/>
    <lineage>
        <taxon>Eukaryota</taxon>
        <taxon>Metazoa</taxon>
        <taxon>Ecdysozoa</taxon>
        <taxon>Arthropoda</taxon>
        <taxon>Chelicerata</taxon>
        <taxon>Arachnida</taxon>
        <taxon>Acari</taxon>
        <taxon>Acariformes</taxon>
        <taxon>Trombidiformes</taxon>
        <taxon>Prostigmata</taxon>
        <taxon>Eleutherengona</taxon>
        <taxon>Raphignathae</taxon>
        <taxon>Tetranychoidea</taxon>
        <taxon>Tetranychidae</taxon>
        <taxon>Tetranychus</taxon>
    </lineage>
</organism>
<gene>
    <name evidence="22" type="primary">107362112</name>
</gene>
<evidence type="ECO:0000256" key="11">
    <source>
        <dbReference type="ARBA" id="ARBA00022989"/>
    </source>
</evidence>
<keyword evidence="9" id="KW-0479">Metal-binding</keyword>
<dbReference type="OMA" id="SGQYRIY"/>
<dbReference type="HOGENOM" id="CLU_019238_5_0_1"/>
<keyword evidence="12" id="KW-0333">Golgi apparatus</keyword>
<evidence type="ECO:0000256" key="6">
    <source>
        <dbReference type="ARBA" id="ARBA00022676"/>
    </source>
</evidence>
<evidence type="ECO:0000256" key="5">
    <source>
        <dbReference type="ARBA" id="ARBA00017962"/>
    </source>
</evidence>
<dbReference type="Proteomes" id="UP000015104">
    <property type="component" value="Unassembled WGS sequence"/>
</dbReference>
<dbReference type="KEGG" id="tut:107362112"/>
<comment type="pathway">
    <text evidence="3">Protein modification; protein glycosylation.</text>
</comment>
<evidence type="ECO:0000256" key="13">
    <source>
        <dbReference type="ARBA" id="ARBA00023136"/>
    </source>
</evidence>
<dbReference type="eggNOG" id="KOG3765">
    <property type="taxonomic scope" value="Eukaryota"/>
</dbReference>
<reference evidence="22" key="2">
    <citation type="submission" date="2015-06" db="UniProtKB">
        <authorList>
            <consortium name="EnsemblMetazoa"/>
        </authorList>
    </citation>
    <scope>IDENTIFICATION</scope>
</reference>
<evidence type="ECO:0000256" key="21">
    <source>
        <dbReference type="SAM" id="Phobius"/>
    </source>
</evidence>
<dbReference type="GO" id="GO:0046872">
    <property type="term" value="F:metal ion binding"/>
    <property type="evidence" value="ECO:0007669"/>
    <property type="project" value="UniProtKB-KW"/>
</dbReference>
<keyword evidence="14" id="KW-0325">Glycoprotein</keyword>
<keyword evidence="8 21" id="KW-0812">Transmembrane</keyword>
<dbReference type="UniPathway" id="UPA00378"/>
<dbReference type="PANTHER" id="PTHR46420">
    <property type="entry name" value="BETA-1,4-GLUCURONYLTRANSFERASE 1"/>
    <property type="match status" value="1"/>
</dbReference>
<reference evidence="23" key="1">
    <citation type="submission" date="2011-08" db="EMBL/GenBank/DDBJ databases">
        <authorList>
            <person name="Rombauts S."/>
        </authorList>
    </citation>
    <scope>NUCLEOTIDE SEQUENCE</scope>
    <source>
        <strain evidence="23">London</strain>
    </source>
</reference>
<keyword evidence="7" id="KW-0808">Transferase</keyword>
<dbReference type="EMBL" id="CAEY01001890">
    <property type="status" value="NOT_ANNOTATED_CDS"/>
    <property type="molecule type" value="Genomic_DNA"/>
</dbReference>
<evidence type="ECO:0000256" key="9">
    <source>
        <dbReference type="ARBA" id="ARBA00022723"/>
    </source>
</evidence>
<keyword evidence="6" id="KW-0328">Glycosyltransferase</keyword>
<evidence type="ECO:0000256" key="1">
    <source>
        <dbReference type="ARBA" id="ARBA00001936"/>
    </source>
</evidence>
<proteinExistence type="inferred from homology"/>
<name>T1K982_TETUR</name>
<dbReference type="InterPro" id="IPR043189">
    <property type="entry name" value="B4GAT1"/>
</dbReference>
<dbReference type="GO" id="GO:0000139">
    <property type="term" value="C:Golgi membrane"/>
    <property type="evidence" value="ECO:0007669"/>
    <property type="project" value="UniProtKB-SubCell"/>
</dbReference>
<evidence type="ECO:0000256" key="19">
    <source>
        <dbReference type="ARBA" id="ARBA00033291"/>
    </source>
</evidence>
<evidence type="ECO:0000256" key="15">
    <source>
        <dbReference type="ARBA" id="ARBA00023211"/>
    </source>
</evidence>
<evidence type="ECO:0000313" key="22">
    <source>
        <dbReference type="EnsemblMetazoa" id="tetur07g04010.1"/>
    </source>
</evidence>
<dbReference type="GO" id="GO:0015020">
    <property type="term" value="F:glucuronosyltransferase activity"/>
    <property type="evidence" value="ECO:0007669"/>
    <property type="project" value="InterPro"/>
</dbReference>
<dbReference type="EnsemblMetazoa" id="tetur07g04010.1">
    <property type="protein sequence ID" value="tetur07g04010.1"/>
    <property type="gene ID" value="tetur07g04010"/>
</dbReference>
<protein>
    <recommendedName>
        <fullName evidence="5">Beta-1,4-glucuronyltransferase 1</fullName>
    </recommendedName>
    <alternativeName>
        <fullName evidence="16">I-beta-1,3-N-acetylglucosaminyltransferase</fullName>
    </alternativeName>
    <alternativeName>
        <fullName evidence="19">N-acetyllactosaminide beta-1,3-N-acetylglucosaminyltransferase</fullName>
    </alternativeName>
    <alternativeName>
        <fullName evidence="17">Poly-N-acetyllactosamine extension enzyme</fullName>
    </alternativeName>
    <alternativeName>
        <fullName evidence="18">UDP-GlcNAc:betaGal beta-1,3-N-acetylglucosaminyltransferase 1</fullName>
    </alternativeName>
</protein>
<evidence type="ECO:0000256" key="8">
    <source>
        <dbReference type="ARBA" id="ARBA00022692"/>
    </source>
</evidence>
<comment type="similarity">
    <text evidence="4">Belongs to the glycosyltransferase 49 family.</text>
</comment>
<keyword evidence="11 21" id="KW-1133">Transmembrane helix</keyword>
<keyword evidence="10" id="KW-0735">Signal-anchor</keyword>
<evidence type="ECO:0000256" key="20">
    <source>
        <dbReference type="ARBA" id="ARBA00047852"/>
    </source>
</evidence>